<keyword evidence="2" id="KW-1185">Reference proteome</keyword>
<gene>
    <name evidence="1" type="ORF">K7J14_00300</name>
</gene>
<dbReference type="EMBL" id="JAINWA010000001">
    <property type="protein sequence ID" value="MCD1653151.1"/>
    <property type="molecule type" value="Genomic_DNA"/>
</dbReference>
<comment type="caution">
    <text evidence="1">The sequence shown here is derived from an EMBL/GenBank/DDBJ whole genome shotgun (WGS) entry which is preliminary data.</text>
</comment>
<reference evidence="1" key="1">
    <citation type="submission" date="2021-08" db="EMBL/GenBank/DDBJ databases">
        <title>Comparative analyses of Brucepasteria parasyntrophica and Teretinema zuelzerae.</title>
        <authorList>
            <person name="Song Y."/>
            <person name="Brune A."/>
        </authorList>
    </citation>
    <scope>NUCLEOTIDE SEQUENCE</scope>
    <source>
        <strain evidence="1">DSM 1903</strain>
    </source>
</reference>
<proteinExistence type="predicted"/>
<sequence length="50" mass="5563">MGGSQKKIPTGAVVNHVMKLLAAFVSGDLNRVTSENERWKEYVSKTTRNN</sequence>
<protein>
    <submittedName>
        <fullName evidence="1">Uncharacterized protein</fullName>
    </submittedName>
</protein>
<dbReference type="RefSeq" id="WP_230752050.1">
    <property type="nucleotide sequence ID" value="NZ_JAINWA010000001.1"/>
</dbReference>
<evidence type="ECO:0000313" key="2">
    <source>
        <dbReference type="Proteomes" id="UP001198163"/>
    </source>
</evidence>
<organism evidence="1 2">
    <name type="scientific">Teretinema zuelzerae</name>
    <dbReference type="NCBI Taxonomy" id="156"/>
    <lineage>
        <taxon>Bacteria</taxon>
        <taxon>Pseudomonadati</taxon>
        <taxon>Spirochaetota</taxon>
        <taxon>Spirochaetia</taxon>
        <taxon>Spirochaetales</taxon>
        <taxon>Treponemataceae</taxon>
        <taxon>Teretinema</taxon>
    </lineage>
</organism>
<name>A0AAE3EG64_9SPIR</name>
<dbReference type="Proteomes" id="UP001198163">
    <property type="component" value="Unassembled WGS sequence"/>
</dbReference>
<dbReference type="AlphaFoldDB" id="A0AAE3EG64"/>
<evidence type="ECO:0000313" key="1">
    <source>
        <dbReference type="EMBL" id="MCD1653151.1"/>
    </source>
</evidence>
<accession>A0AAE3EG64</accession>